<accession>K8AFK2</accession>
<keyword evidence="1" id="KW-0328">Glycosyltransferase</keyword>
<dbReference type="Proteomes" id="UP000009340">
    <property type="component" value="Unassembled WGS sequence"/>
</dbReference>
<dbReference type="InterPro" id="IPR002201">
    <property type="entry name" value="Glyco_trans_9"/>
</dbReference>
<evidence type="ECO:0000313" key="3">
    <source>
        <dbReference type="EMBL" id="CCJ74554.1"/>
    </source>
</evidence>
<comment type="caution">
    <text evidence="3">The sequence shown here is derived from an EMBL/GenBank/DDBJ whole genome shotgun (WGS) entry which is preliminary data.</text>
</comment>
<dbReference type="EMBL" id="CAKW01000138">
    <property type="protein sequence ID" value="CCJ74554.1"/>
    <property type="molecule type" value="Genomic_DNA"/>
</dbReference>
<dbReference type="PANTHER" id="PTHR30160:SF15">
    <property type="entry name" value="GLYCOSYLTRANSFERASE HI_0523-RELATED"/>
    <property type="match status" value="1"/>
</dbReference>
<proteinExistence type="predicted"/>
<name>K8AFK2_9ENTR</name>
<gene>
    <name evidence="3" type="ORF">BN137_3952</name>
</gene>
<dbReference type="STRING" id="1073999.AFK62_19580"/>
<evidence type="ECO:0000256" key="1">
    <source>
        <dbReference type="ARBA" id="ARBA00022676"/>
    </source>
</evidence>
<dbReference type="Pfam" id="PF01075">
    <property type="entry name" value="Glyco_transf_9"/>
    <property type="match status" value="1"/>
</dbReference>
<dbReference type="PANTHER" id="PTHR30160">
    <property type="entry name" value="TETRAACYLDISACCHARIDE 4'-KINASE-RELATED"/>
    <property type="match status" value="1"/>
</dbReference>
<dbReference type="InterPro" id="IPR051199">
    <property type="entry name" value="LPS_LOS_Heptosyltrfase"/>
</dbReference>
<dbReference type="GO" id="GO:0005829">
    <property type="term" value="C:cytosol"/>
    <property type="evidence" value="ECO:0007669"/>
    <property type="project" value="TreeGrafter"/>
</dbReference>
<dbReference type="SUPFAM" id="SSF53756">
    <property type="entry name" value="UDP-Glycosyltransferase/glycogen phosphorylase"/>
    <property type="match status" value="1"/>
</dbReference>
<keyword evidence="2 3" id="KW-0808">Transferase</keyword>
<dbReference type="AlphaFoldDB" id="K8AFK2"/>
<dbReference type="eggNOG" id="COG0859">
    <property type="taxonomic scope" value="Bacteria"/>
</dbReference>
<dbReference type="GO" id="GO:0009244">
    <property type="term" value="P:lipopolysaccharide core region biosynthetic process"/>
    <property type="evidence" value="ECO:0007669"/>
    <property type="project" value="TreeGrafter"/>
</dbReference>
<sequence length="332" mass="37596">MINLRYRKKPPRKVLVPESIKKILLLRLDDKIGDMVVATGCAKALANHGYQVSILTGPCCKQILTGADYLHNIYLYRPRMPLDEIKNAQFDAVIDFDDVVSYERFNLLANLGTKNVIGFNKDSYKLFDYSIRFFDANKHITERYKAVLSLFNINHDNYDYHIPVDQQEYDKLRLILCDKPTDTRYVAINPFTGSEDKDFSRAQVIGLISALHEQAFPVTIIMIGQSEKIASLALENVISLENSTISSAVAIVRYCDLIITPDTSIVHIARALDKPLLAVYNKRKLKDTGLPGYKIWAPHYAKAQQIICDTDYISDMPIDALLPLIKGQLGHS</sequence>
<dbReference type="GO" id="GO:0008713">
    <property type="term" value="F:ADP-heptose-lipopolysaccharide heptosyltransferase activity"/>
    <property type="evidence" value="ECO:0007669"/>
    <property type="project" value="TreeGrafter"/>
</dbReference>
<evidence type="ECO:0000256" key="2">
    <source>
        <dbReference type="ARBA" id="ARBA00022679"/>
    </source>
</evidence>
<organism evidence="3 4">
    <name type="scientific">Cronobacter condimenti 1330</name>
    <dbReference type="NCBI Taxonomy" id="1073999"/>
    <lineage>
        <taxon>Bacteria</taxon>
        <taxon>Pseudomonadati</taxon>
        <taxon>Pseudomonadota</taxon>
        <taxon>Gammaproteobacteria</taxon>
        <taxon>Enterobacterales</taxon>
        <taxon>Enterobacteriaceae</taxon>
        <taxon>Cronobacter</taxon>
    </lineage>
</organism>
<protein>
    <submittedName>
        <fullName evidence="3">Putative heptosyl transferase</fullName>
    </submittedName>
</protein>
<evidence type="ECO:0000313" key="4">
    <source>
        <dbReference type="Proteomes" id="UP000009340"/>
    </source>
</evidence>
<reference evidence="3" key="1">
    <citation type="submission" date="2012-07" db="EMBL/GenBank/DDBJ databases">
        <authorList>
            <person name="Cummings C."/>
        </authorList>
    </citation>
    <scope>NUCLEOTIDE SEQUENCE</scope>
    <source>
        <strain evidence="3">1330</strain>
    </source>
</reference>
<dbReference type="Gene3D" id="3.40.50.2000">
    <property type="entry name" value="Glycogen Phosphorylase B"/>
    <property type="match status" value="2"/>
</dbReference>